<feature type="compositionally biased region" description="Basic residues" evidence="1">
    <location>
        <begin position="203"/>
        <end position="215"/>
    </location>
</feature>
<keyword evidence="2" id="KW-0472">Membrane</keyword>
<dbReference type="Proteomes" id="UP000475862">
    <property type="component" value="Unassembled WGS sequence"/>
</dbReference>
<feature type="region of interest" description="Disordered" evidence="1">
    <location>
        <begin position="268"/>
        <end position="433"/>
    </location>
</feature>
<feature type="region of interest" description="Disordered" evidence="1">
    <location>
        <begin position="101"/>
        <end position="170"/>
    </location>
</feature>
<accession>A0A6G0TV73</accession>
<keyword evidence="2" id="KW-0812">Transmembrane</keyword>
<sequence>MDYNSIDEDDVEKLRLAALMTFKKKSNLPINAISSTSGEFNTFSNGNSYNNPARNNNRGRFPAPNRLYNKRTYTNVGFRRPTHANNNLIAIIPMDSEGDSINDSESKNLPKNINSKDTTTSDTTKLANFQNLNNEVSTKFSRLNNESGSEESDDSEAEEDGKEDSDDGDVLLLGEEDEDLDDLDKLMDIMEAEIAGGDVKSNKKEKKSVKQKNKKDKVSVKNKLNSKTKIDEPPILINQPKIIEDSIPQLNPLEEELESIKTLEEIRNASSQSSLLKSRIPLRSPSPPIRKRSISPYSKLQKRSPLSRSPRRRSPSLDRYRYSPLRSRLYRRSLSPRRSPRRLSPLREKNLSPKRYSPLKSRYPYRSPSPRRRRRSLSRDISPSRRRLSPLRRRSRSPPKIKSKSRSPKIRLAVRRRSPSPLKKVMRSRPISPLNIRRKDSKNIDDDHLKKREKVKTVDNHVESRLIDPVLEARKRKFESNKPIEPSSKKIILKKTNSVQVAIQTESKETQNEKKESEIKPKTSHLVKKVKKVTHSFQVPKNISIKMNNDLENVHLRRVIKVNTPSEKICNKKRPRIVFGHEEKNETLVEEADKFDQHVENIPKSNTTVTKVLHSEAVEVSSTSEEELSEEEISEEEVSEENVDEESEKEDGQDSSDSCEEYIEEEEEEEEEELEELPQGVNDKKESLQHNDTVDLRTELKRRRALRLNMIQVEVKKKPESFYPARLLQSAIRGVVGSSSTNEVKRKKHSKIPEMSIKTESNSDGRRVIVMNRDNTRIDNVHEDYNDAVESYASVRRLKGKLKKSSVRLRTTGVNNDNINQKGLRKIIKRNINVFDVLITCIFILLVNLLYYHHFVSTLLLWCSPKFKLISYHILKCQLLLVSDRKLQKNLNVIDFRCAYTMFNVYSMLKTNKHLLIKIKFSILNLCIMFYRFQHIIAILHFSFTYASVLFYMLKIIQLFNYLVLLYDIIYGKNPINYIYYA</sequence>
<reference evidence="3 4" key="1">
    <citation type="submission" date="2019-08" db="EMBL/GenBank/DDBJ databases">
        <title>The genome of the soybean aphid Biotype 1, its phylome, world population structure and adaptation to the North American continent.</title>
        <authorList>
            <person name="Giordano R."/>
            <person name="Donthu R.K."/>
            <person name="Hernandez A.G."/>
            <person name="Wright C.L."/>
            <person name="Zimin A.V."/>
        </authorList>
    </citation>
    <scope>NUCLEOTIDE SEQUENCE [LARGE SCALE GENOMIC DNA]</scope>
    <source>
        <tissue evidence="3">Whole aphids</tissue>
    </source>
</reference>
<feature type="compositionally biased region" description="Low complexity" evidence="1">
    <location>
        <begin position="115"/>
        <end position="125"/>
    </location>
</feature>
<dbReference type="EMBL" id="VYZN01000015">
    <property type="protein sequence ID" value="KAE9538957.1"/>
    <property type="molecule type" value="Genomic_DNA"/>
</dbReference>
<feature type="compositionally biased region" description="Polar residues" evidence="1">
    <location>
        <begin position="103"/>
        <end position="113"/>
    </location>
</feature>
<organism evidence="3 4">
    <name type="scientific">Aphis glycines</name>
    <name type="common">Soybean aphid</name>
    <dbReference type="NCBI Taxonomy" id="307491"/>
    <lineage>
        <taxon>Eukaryota</taxon>
        <taxon>Metazoa</taxon>
        <taxon>Ecdysozoa</taxon>
        <taxon>Arthropoda</taxon>
        <taxon>Hexapoda</taxon>
        <taxon>Insecta</taxon>
        <taxon>Pterygota</taxon>
        <taxon>Neoptera</taxon>
        <taxon>Paraneoptera</taxon>
        <taxon>Hemiptera</taxon>
        <taxon>Sternorrhyncha</taxon>
        <taxon>Aphidomorpha</taxon>
        <taxon>Aphidoidea</taxon>
        <taxon>Aphididae</taxon>
        <taxon>Aphidini</taxon>
        <taxon>Aphis</taxon>
        <taxon>Aphis</taxon>
    </lineage>
</organism>
<feature type="compositionally biased region" description="Acidic residues" evidence="1">
    <location>
        <begin position="624"/>
        <end position="676"/>
    </location>
</feature>
<feature type="compositionally biased region" description="Low complexity" evidence="1">
    <location>
        <begin position="355"/>
        <end position="368"/>
    </location>
</feature>
<proteinExistence type="predicted"/>
<feature type="region of interest" description="Disordered" evidence="1">
    <location>
        <begin position="617"/>
        <end position="693"/>
    </location>
</feature>
<keyword evidence="4" id="KW-1185">Reference proteome</keyword>
<feature type="compositionally biased region" description="Low complexity" evidence="1">
    <location>
        <begin position="273"/>
        <end position="283"/>
    </location>
</feature>
<feature type="transmembrane region" description="Helical" evidence="2">
    <location>
        <begin position="832"/>
        <end position="852"/>
    </location>
</feature>
<feature type="transmembrane region" description="Helical" evidence="2">
    <location>
        <begin position="950"/>
        <end position="970"/>
    </location>
</feature>
<evidence type="ECO:0000256" key="1">
    <source>
        <dbReference type="SAM" id="MobiDB-lite"/>
    </source>
</evidence>
<protein>
    <submittedName>
        <fullName evidence="3">Uncharacterized protein</fullName>
    </submittedName>
</protein>
<feature type="compositionally biased region" description="Polar residues" evidence="1">
    <location>
        <begin position="126"/>
        <end position="145"/>
    </location>
</feature>
<feature type="compositionally biased region" description="Basic residues" evidence="1">
    <location>
        <begin position="384"/>
        <end position="418"/>
    </location>
</feature>
<feature type="compositionally biased region" description="Acidic residues" evidence="1">
    <location>
        <begin position="148"/>
        <end position="170"/>
    </location>
</feature>
<name>A0A6G0TV73_APHGL</name>
<evidence type="ECO:0000313" key="3">
    <source>
        <dbReference type="EMBL" id="KAE9538957.1"/>
    </source>
</evidence>
<dbReference type="OrthoDB" id="7699082at2759"/>
<keyword evidence="2" id="KW-1133">Transmembrane helix</keyword>
<evidence type="ECO:0000256" key="2">
    <source>
        <dbReference type="SAM" id="Phobius"/>
    </source>
</evidence>
<dbReference type="AlphaFoldDB" id="A0A6G0TV73"/>
<comment type="caution">
    <text evidence="3">The sequence shown here is derived from an EMBL/GenBank/DDBJ whole genome shotgun (WGS) entry which is preliminary data.</text>
</comment>
<feature type="transmembrane region" description="Helical" evidence="2">
    <location>
        <begin position="921"/>
        <end position="944"/>
    </location>
</feature>
<evidence type="ECO:0000313" key="4">
    <source>
        <dbReference type="Proteomes" id="UP000475862"/>
    </source>
</evidence>
<feature type="compositionally biased region" description="Basic and acidic residues" evidence="1">
    <location>
        <begin position="682"/>
        <end position="693"/>
    </location>
</feature>
<gene>
    <name evidence="3" type="ORF">AGLY_005539</name>
</gene>
<feature type="region of interest" description="Disordered" evidence="1">
    <location>
        <begin position="195"/>
        <end position="233"/>
    </location>
</feature>
<feature type="compositionally biased region" description="Basic residues" evidence="1">
    <location>
        <begin position="328"/>
        <end position="341"/>
    </location>
</feature>